<evidence type="ECO:0000313" key="9">
    <source>
        <dbReference type="EMBL" id="PZM11937.1"/>
    </source>
</evidence>
<dbReference type="RefSeq" id="WP_111161555.1">
    <property type="nucleotide sequence ID" value="NZ_PCDP01000038.1"/>
</dbReference>
<feature type="transmembrane region" description="Helical" evidence="7">
    <location>
        <begin position="143"/>
        <end position="162"/>
    </location>
</feature>
<feature type="transmembrane region" description="Helical" evidence="7">
    <location>
        <begin position="307"/>
        <end position="328"/>
    </location>
</feature>
<dbReference type="SUPFAM" id="SSF161098">
    <property type="entry name" value="MetI-like"/>
    <property type="match status" value="1"/>
</dbReference>
<dbReference type="EMBL" id="PCDP01000038">
    <property type="protein sequence ID" value="PZM11937.1"/>
    <property type="molecule type" value="Genomic_DNA"/>
</dbReference>
<feature type="domain" description="ABC transmembrane type-1" evidence="8">
    <location>
        <begin position="96"/>
        <end position="325"/>
    </location>
</feature>
<keyword evidence="10" id="KW-1185">Reference proteome</keyword>
<organism evidence="9 10">
    <name type="scientific">Rhizobium tubonense</name>
    <dbReference type="NCBI Taxonomy" id="484088"/>
    <lineage>
        <taxon>Bacteria</taxon>
        <taxon>Pseudomonadati</taxon>
        <taxon>Pseudomonadota</taxon>
        <taxon>Alphaproteobacteria</taxon>
        <taxon>Hyphomicrobiales</taxon>
        <taxon>Rhizobiaceae</taxon>
        <taxon>Rhizobium/Agrobacterium group</taxon>
        <taxon>Rhizobium</taxon>
    </lineage>
</organism>
<comment type="subcellular location">
    <subcellularLocation>
        <location evidence="1 7">Cell membrane</location>
        <topology evidence="1 7">Multi-pass membrane protein</topology>
    </subcellularLocation>
</comment>
<dbReference type="Gene3D" id="1.10.3720.10">
    <property type="entry name" value="MetI-like"/>
    <property type="match status" value="1"/>
</dbReference>
<evidence type="ECO:0000256" key="3">
    <source>
        <dbReference type="ARBA" id="ARBA00022475"/>
    </source>
</evidence>
<gene>
    <name evidence="9" type="ORF">CPY51_17650</name>
</gene>
<evidence type="ECO:0000256" key="2">
    <source>
        <dbReference type="ARBA" id="ARBA00022448"/>
    </source>
</evidence>
<evidence type="ECO:0000256" key="1">
    <source>
        <dbReference type="ARBA" id="ARBA00004651"/>
    </source>
</evidence>
<comment type="similarity">
    <text evidence="7">Belongs to the binding-protein-dependent transport system permease family.</text>
</comment>
<keyword evidence="5 7" id="KW-1133">Transmembrane helix</keyword>
<keyword evidence="2 7" id="KW-0813">Transport</keyword>
<dbReference type="AlphaFoldDB" id="A0A2W4CFF2"/>
<dbReference type="PANTHER" id="PTHR43163">
    <property type="entry name" value="DIPEPTIDE TRANSPORT SYSTEM PERMEASE PROTEIN DPPB-RELATED"/>
    <property type="match status" value="1"/>
</dbReference>
<feature type="transmembrane region" description="Helical" evidence="7">
    <location>
        <begin position="6"/>
        <end position="30"/>
    </location>
</feature>
<reference evidence="9 10" key="1">
    <citation type="journal article" date="2018" name="Sci. Rep.">
        <title>Rhizobium tumorigenes sp. nov., a novel plant tumorigenic bacterium isolated from cane gall tumors on thornless blackberry.</title>
        <authorList>
            <person name="Kuzmanovi N."/>
            <person name="Smalla K."/>
            <person name="Gronow S."/>
            <person name="PuBawska J."/>
        </authorList>
    </citation>
    <scope>NUCLEOTIDE SEQUENCE [LARGE SCALE GENOMIC DNA]</scope>
    <source>
        <strain evidence="9 10">CCBAU 85046</strain>
    </source>
</reference>
<comment type="caution">
    <text evidence="9">The sequence shown here is derived from an EMBL/GenBank/DDBJ whole genome shotgun (WGS) entry which is preliminary data.</text>
</comment>
<feature type="transmembrane region" description="Helical" evidence="7">
    <location>
        <begin position="102"/>
        <end position="123"/>
    </location>
</feature>
<dbReference type="GO" id="GO:0071916">
    <property type="term" value="F:dipeptide transmembrane transporter activity"/>
    <property type="evidence" value="ECO:0007669"/>
    <property type="project" value="TreeGrafter"/>
</dbReference>
<dbReference type="PROSITE" id="PS50928">
    <property type="entry name" value="ABC_TM1"/>
    <property type="match status" value="1"/>
</dbReference>
<evidence type="ECO:0000256" key="5">
    <source>
        <dbReference type="ARBA" id="ARBA00022989"/>
    </source>
</evidence>
<dbReference type="InterPro" id="IPR035906">
    <property type="entry name" value="MetI-like_sf"/>
</dbReference>
<feature type="transmembrane region" description="Helical" evidence="7">
    <location>
        <begin position="264"/>
        <end position="287"/>
    </location>
</feature>
<dbReference type="CDD" id="cd06261">
    <property type="entry name" value="TM_PBP2"/>
    <property type="match status" value="1"/>
</dbReference>
<dbReference type="InterPro" id="IPR000515">
    <property type="entry name" value="MetI-like"/>
</dbReference>
<name>A0A2W4CFF2_9HYPH</name>
<evidence type="ECO:0000259" key="8">
    <source>
        <dbReference type="PROSITE" id="PS50928"/>
    </source>
</evidence>
<protein>
    <submittedName>
        <fullName evidence="9">Peptide ABC transporter permease</fullName>
    </submittedName>
</protein>
<dbReference type="OrthoDB" id="9805855at2"/>
<keyword evidence="6 7" id="KW-0472">Membrane</keyword>
<dbReference type="GO" id="GO:0005886">
    <property type="term" value="C:plasma membrane"/>
    <property type="evidence" value="ECO:0007669"/>
    <property type="project" value="UniProtKB-SubCell"/>
</dbReference>
<dbReference type="Pfam" id="PF19300">
    <property type="entry name" value="BPD_transp_1_N"/>
    <property type="match status" value="1"/>
</dbReference>
<dbReference type="PANTHER" id="PTHR43163:SF6">
    <property type="entry name" value="DIPEPTIDE TRANSPORT SYSTEM PERMEASE PROTEIN DPPB-RELATED"/>
    <property type="match status" value="1"/>
</dbReference>
<evidence type="ECO:0000256" key="7">
    <source>
        <dbReference type="RuleBase" id="RU363032"/>
    </source>
</evidence>
<dbReference type="InterPro" id="IPR045621">
    <property type="entry name" value="BPD_transp_1_N"/>
</dbReference>
<evidence type="ECO:0000256" key="6">
    <source>
        <dbReference type="ARBA" id="ARBA00023136"/>
    </source>
</evidence>
<proteinExistence type="inferred from homology"/>
<sequence>MLRFFLGRISVLIPTFLGVSLIAFAFIRLLPGDPVMLMSGERVMAPARHAEIMHDLGLDRPVAVQYLSYLGNLLHGDFGTSIVTKRPVLTEFLTLFPATLELSLCAMILAICLGVPAGVFAAVKRGTWFDQTVMGVALVGYSMPIFWWGLLLIIVFSGYLHWTPVSGRISLMYFFKPVTGFMLIDSLLSGQAGAFKSALSYLILPTVVLATIPLAVIARQTRSAMLEVLGEDYVRTARSKGLSTFRVIGVHALRNAMIPVVTTIGLQTGVLLAGAILTETIFSWPGIGKWMVDAVFKRDYTVVQGGLLLISVIIMVVNLVVDLLYGLINPRIRH</sequence>
<dbReference type="Pfam" id="PF00528">
    <property type="entry name" value="BPD_transp_1"/>
    <property type="match status" value="1"/>
</dbReference>
<keyword evidence="3" id="KW-1003">Cell membrane</keyword>
<accession>A0A2W4CFF2</accession>
<evidence type="ECO:0000313" key="10">
    <source>
        <dbReference type="Proteomes" id="UP000248925"/>
    </source>
</evidence>
<dbReference type="Proteomes" id="UP000248925">
    <property type="component" value="Unassembled WGS sequence"/>
</dbReference>
<evidence type="ECO:0000256" key="4">
    <source>
        <dbReference type="ARBA" id="ARBA00022692"/>
    </source>
</evidence>
<feature type="transmembrane region" description="Helical" evidence="7">
    <location>
        <begin position="198"/>
        <end position="218"/>
    </location>
</feature>
<keyword evidence="4 7" id="KW-0812">Transmembrane</keyword>